<feature type="compositionally biased region" description="Low complexity" evidence="7">
    <location>
        <begin position="956"/>
        <end position="969"/>
    </location>
</feature>
<dbReference type="SUPFAM" id="SSF90229">
    <property type="entry name" value="CCCH zinc finger"/>
    <property type="match status" value="1"/>
</dbReference>
<dbReference type="GO" id="GO:0008270">
    <property type="term" value="F:zinc ion binding"/>
    <property type="evidence" value="ECO:0007669"/>
    <property type="project" value="UniProtKB-KW"/>
</dbReference>
<dbReference type="SMART" id="SM00356">
    <property type="entry name" value="ZnF_C3H1"/>
    <property type="match status" value="1"/>
</dbReference>
<dbReference type="PANTHER" id="PTHR11638:SF18">
    <property type="entry name" value="HEAT SHOCK PROTEIN 104"/>
    <property type="match status" value="1"/>
</dbReference>
<dbReference type="EMBL" id="KN833685">
    <property type="protein sequence ID" value="KIK30997.1"/>
    <property type="molecule type" value="Genomic_DNA"/>
</dbReference>
<gene>
    <name evidence="9" type="ORF">PISMIDRAFT_669940</name>
</gene>
<feature type="compositionally biased region" description="Low complexity" evidence="7">
    <location>
        <begin position="1027"/>
        <end position="1046"/>
    </location>
</feature>
<dbReference type="GO" id="GO:0034605">
    <property type="term" value="P:cellular response to heat"/>
    <property type="evidence" value="ECO:0007669"/>
    <property type="project" value="TreeGrafter"/>
</dbReference>
<evidence type="ECO:0000256" key="7">
    <source>
        <dbReference type="SAM" id="MobiDB-lite"/>
    </source>
</evidence>
<dbReference type="Pfam" id="PF07728">
    <property type="entry name" value="AAA_5"/>
    <property type="match status" value="1"/>
</dbReference>
<dbReference type="InterPro" id="IPR011704">
    <property type="entry name" value="ATPase_dyneun-rel_AAA"/>
</dbReference>
<feature type="domain" description="C3H1-type" evidence="8">
    <location>
        <begin position="9"/>
        <end position="36"/>
    </location>
</feature>
<dbReference type="InterPro" id="IPR027417">
    <property type="entry name" value="P-loop_NTPase"/>
</dbReference>
<feature type="region of interest" description="Disordered" evidence="7">
    <location>
        <begin position="1014"/>
        <end position="1099"/>
    </location>
</feature>
<feature type="region of interest" description="Disordered" evidence="7">
    <location>
        <begin position="311"/>
        <end position="346"/>
    </location>
</feature>
<dbReference type="InterPro" id="IPR050130">
    <property type="entry name" value="ClpA_ClpB"/>
</dbReference>
<feature type="compositionally biased region" description="Polar residues" evidence="7">
    <location>
        <begin position="1014"/>
        <end position="1026"/>
    </location>
</feature>
<proteinExistence type="predicted"/>
<evidence type="ECO:0000313" key="10">
    <source>
        <dbReference type="Proteomes" id="UP000054018"/>
    </source>
</evidence>
<feature type="zinc finger region" description="C3H1-type" evidence="6">
    <location>
        <begin position="9"/>
        <end position="36"/>
    </location>
</feature>
<keyword evidence="4 6" id="KW-0862">Zinc</keyword>
<dbReference type="InterPro" id="IPR000571">
    <property type="entry name" value="Znf_CCCH"/>
</dbReference>
<keyword evidence="2" id="KW-0547">Nucleotide-binding</keyword>
<feature type="region of interest" description="Disordered" evidence="7">
    <location>
        <begin position="453"/>
        <end position="493"/>
    </location>
</feature>
<protein>
    <recommendedName>
        <fullName evidence="8">C3H1-type domain-containing protein</fullName>
    </recommendedName>
</protein>
<dbReference type="InterPro" id="IPR036855">
    <property type="entry name" value="Znf_CCCH_sf"/>
</dbReference>
<feature type="compositionally biased region" description="Basic and acidic residues" evidence="7">
    <location>
        <begin position="460"/>
        <end position="473"/>
    </location>
</feature>
<dbReference type="PANTHER" id="PTHR11638">
    <property type="entry name" value="ATP-DEPENDENT CLP PROTEASE"/>
    <property type="match status" value="1"/>
</dbReference>
<feature type="compositionally biased region" description="Low complexity" evidence="7">
    <location>
        <begin position="925"/>
        <end position="937"/>
    </location>
</feature>
<evidence type="ECO:0000313" key="9">
    <source>
        <dbReference type="EMBL" id="KIK30997.1"/>
    </source>
</evidence>
<evidence type="ECO:0000256" key="3">
    <source>
        <dbReference type="ARBA" id="ARBA00022771"/>
    </source>
</evidence>
<feature type="compositionally biased region" description="Low complexity" evidence="7">
    <location>
        <begin position="478"/>
        <end position="491"/>
    </location>
</feature>
<dbReference type="OrthoDB" id="47330at2759"/>
<evidence type="ECO:0000256" key="5">
    <source>
        <dbReference type="ARBA" id="ARBA00022840"/>
    </source>
</evidence>
<sequence>MSIREPAWKKRTRPCPFYSQGRCLFADSCNFLHDIKVRAPVVDLSVSHTTSQCNARPSTSSVPPAIVVNAAAGLPSEGPPGPNPHSSRYSSLLSVLADVIGPDRSTSSRDAMDAMFSECPHRLSSHSVTASSNNTMVTESDLTLVGRCHSEDSISSIPSDAAVPLDSSQATVPSCQGSVYANPSPTRKALDLDEPWISPATTNDEETVECFVCEADPVPPCEDNGVSRVVETEGVATMEYDTEEFEHEPTATPFGRQSFISVVSPFSGVSLLASPQDTCSKTFTCSHAQVHTPDLLSPVQMSAELRPFSLSSARCPPRRGDSIDSGYAEGDSWIDPEPLSRSPPPKASPYLVSSLRYSRSLQSTSPLMQECELAYCMSSGRSSSSLGSIEASVPEGTEDCDDGTSSIIEIYSSSSDVEGSSSPTMKISDFITQHEAHAGGMSAPLNTDLSSTAITSISPDSEHSKVSGLREESFNQLSDNNNASSGAALSAQPSLDFSDASSRVSLLRHDSPLSSRSGSSTPNTSLFSQDSDSSPVEECLSFPNLANVDHPAHSQEFRHVMDEDAVHRPVLAPFRNVASIEQESHPPQLGSTGDYEKTDDDVNADADFPPCFPTPTRREDAEGRKFPLETITSFGVISAEGVLQFPMPPTSEDAALPAFFGGDVTQPTLHDVADMRYLPSTANNRSAQLICPPSDLAVNACPSKQRLSTPSEDLHGSPPEAGLPDTNRTLTHSPVFGKPSSSMAGGVGEAPAGQCSSPSSLHLLDQQDMDDDPRDNYASCYYTRSPAFIPLPRDADISSNHESQHIALRSPWGPPCSPSLPAAISPSAPQSILSRSGSVFRPLLTGRKSLLEISLFGDRISQNTIPRDRLITVSTPSHSRAKEAGGASVSLNSCRYTQFPANRPTPIIDDECSARPVNMSAVLESSSSHPRSHSAPPCRGLRPLKLSSNHTMRKFSSATSSSSIASVQSPKPDTPHESTVRSPSVLSSTISLGHNSLLSSPCYSLTEHNRITLAPSSAHSPTSPVVTSLQLSSQISPSQSSPRSTRAPTQPSSWRLSNYRASSRSYTASDHWPSRRNSTLSFSYAPSEGMESDGSRSSGLDRAIHVDHIPRRASASESPIHAIATPKPTLLFAIASDDVEQVRTVLESGEAGPNDPVGPQSALAFTLTNDRLARKNDIVKVLLAYGADPSALRNPALNPTARAEGNMCPPLETTLEGMDPATRYFVARADNAHTRQTSRLIYRSFFRPLTRVRYDVIGQDWALEQLFRVLSMHSQRLAVAPIVVLLCGPSGHGKSLLARKFGSLLEVPTHTVNMTTLRSTHDIWQSHSMSPYEEPSSYTLAEFLLANEGKRCVVVLDEIEKTEDQKALWSLLMPWELGRCSLGAGARHVDVHNVIWLGTSNIGHELVFEHHQNRPEQDEPLTREEYLQLMESLRPRVSEYLGASLLSRVTTVLPFVPFTLEEKKAIAAESVYSLGGDGARELSPQEVEALVMRVLPHYVPGEGARSLHRAISNQLVNAL</sequence>
<feature type="region of interest" description="Disordered" evidence="7">
    <location>
        <begin position="923"/>
        <end position="985"/>
    </location>
</feature>
<dbReference type="Gene3D" id="3.40.50.300">
    <property type="entry name" value="P-loop containing nucleotide triphosphate hydrolases"/>
    <property type="match status" value="1"/>
</dbReference>
<evidence type="ECO:0000259" key="8">
    <source>
        <dbReference type="PROSITE" id="PS50103"/>
    </source>
</evidence>
<evidence type="ECO:0000256" key="6">
    <source>
        <dbReference type="PROSITE-ProRule" id="PRU00723"/>
    </source>
</evidence>
<dbReference type="PROSITE" id="PS50103">
    <property type="entry name" value="ZF_C3H1"/>
    <property type="match status" value="1"/>
</dbReference>
<dbReference type="Proteomes" id="UP000054018">
    <property type="component" value="Unassembled WGS sequence"/>
</dbReference>
<keyword evidence="10" id="KW-1185">Reference proteome</keyword>
<feature type="compositionally biased region" description="Low complexity" evidence="7">
    <location>
        <begin position="512"/>
        <end position="526"/>
    </location>
</feature>
<organism evidence="9 10">
    <name type="scientific">Pisolithus microcarpus 441</name>
    <dbReference type="NCBI Taxonomy" id="765257"/>
    <lineage>
        <taxon>Eukaryota</taxon>
        <taxon>Fungi</taxon>
        <taxon>Dikarya</taxon>
        <taxon>Basidiomycota</taxon>
        <taxon>Agaricomycotina</taxon>
        <taxon>Agaricomycetes</taxon>
        <taxon>Agaricomycetidae</taxon>
        <taxon>Boletales</taxon>
        <taxon>Sclerodermatineae</taxon>
        <taxon>Pisolithaceae</taxon>
        <taxon>Pisolithus</taxon>
    </lineage>
</organism>
<accession>A0A0D0A9P1</accession>
<evidence type="ECO:0000256" key="1">
    <source>
        <dbReference type="ARBA" id="ARBA00022723"/>
    </source>
</evidence>
<feature type="region of interest" description="Disordered" evidence="7">
    <location>
        <begin position="705"/>
        <end position="772"/>
    </location>
</feature>
<feature type="region of interest" description="Disordered" evidence="7">
    <location>
        <begin position="508"/>
        <end position="534"/>
    </location>
</feature>
<evidence type="ECO:0000256" key="4">
    <source>
        <dbReference type="ARBA" id="ARBA00022833"/>
    </source>
</evidence>
<name>A0A0D0A9P1_9AGAM</name>
<feature type="region of interest" description="Disordered" evidence="7">
    <location>
        <begin position="380"/>
        <end position="404"/>
    </location>
</feature>
<feature type="compositionally biased region" description="Polar residues" evidence="7">
    <location>
        <begin position="1075"/>
        <end position="1084"/>
    </location>
</feature>
<dbReference type="GO" id="GO:0005737">
    <property type="term" value="C:cytoplasm"/>
    <property type="evidence" value="ECO:0007669"/>
    <property type="project" value="TreeGrafter"/>
</dbReference>
<dbReference type="HOGENOM" id="CLU_002487_0_0_1"/>
<dbReference type="GO" id="GO:0016887">
    <property type="term" value="F:ATP hydrolysis activity"/>
    <property type="evidence" value="ECO:0007669"/>
    <property type="project" value="InterPro"/>
</dbReference>
<dbReference type="STRING" id="765257.A0A0D0A9P1"/>
<feature type="compositionally biased region" description="Polar residues" evidence="7">
    <location>
        <begin position="1047"/>
        <end position="1068"/>
    </location>
</feature>
<keyword evidence="3 6" id="KW-0863">Zinc-finger</keyword>
<reference evidence="9 10" key="1">
    <citation type="submission" date="2014-04" db="EMBL/GenBank/DDBJ databases">
        <authorList>
            <consortium name="DOE Joint Genome Institute"/>
            <person name="Kuo A."/>
            <person name="Kohler A."/>
            <person name="Costa M.D."/>
            <person name="Nagy L.G."/>
            <person name="Floudas D."/>
            <person name="Copeland A."/>
            <person name="Barry K.W."/>
            <person name="Cichocki N."/>
            <person name="Veneault-Fourrey C."/>
            <person name="LaButti K."/>
            <person name="Lindquist E.A."/>
            <person name="Lipzen A."/>
            <person name="Lundell T."/>
            <person name="Morin E."/>
            <person name="Murat C."/>
            <person name="Sun H."/>
            <person name="Tunlid A."/>
            <person name="Henrissat B."/>
            <person name="Grigoriev I.V."/>
            <person name="Hibbett D.S."/>
            <person name="Martin F."/>
            <person name="Nordberg H.P."/>
            <person name="Cantor M.N."/>
            <person name="Hua S.X."/>
        </authorList>
    </citation>
    <scope>NUCLEOTIDE SEQUENCE [LARGE SCALE GENOMIC DNA]</scope>
    <source>
        <strain evidence="9 10">441</strain>
    </source>
</reference>
<feature type="region of interest" description="Disordered" evidence="7">
    <location>
        <begin position="579"/>
        <end position="621"/>
    </location>
</feature>
<dbReference type="Gene3D" id="4.10.1000.10">
    <property type="entry name" value="Zinc finger, CCCH-type"/>
    <property type="match status" value="1"/>
</dbReference>
<evidence type="ECO:0000256" key="2">
    <source>
        <dbReference type="ARBA" id="ARBA00022741"/>
    </source>
</evidence>
<reference evidence="10" key="2">
    <citation type="submission" date="2015-01" db="EMBL/GenBank/DDBJ databases">
        <title>Evolutionary Origins and Diversification of the Mycorrhizal Mutualists.</title>
        <authorList>
            <consortium name="DOE Joint Genome Institute"/>
            <consortium name="Mycorrhizal Genomics Consortium"/>
            <person name="Kohler A."/>
            <person name="Kuo A."/>
            <person name="Nagy L.G."/>
            <person name="Floudas D."/>
            <person name="Copeland A."/>
            <person name="Barry K.W."/>
            <person name="Cichocki N."/>
            <person name="Veneault-Fourrey C."/>
            <person name="LaButti K."/>
            <person name="Lindquist E.A."/>
            <person name="Lipzen A."/>
            <person name="Lundell T."/>
            <person name="Morin E."/>
            <person name="Murat C."/>
            <person name="Riley R."/>
            <person name="Ohm R."/>
            <person name="Sun H."/>
            <person name="Tunlid A."/>
            <person name="Henrissat B."/>
            <person name="Grigoriev I.V."/>
            <person name="Hibbett D.S."/>
            <person name="Martin F."/>
        </authorList>
    </citation>
    <scope>NUCLEOTIDE SEQUENCE [LARGE SCALE GENOMIC DNA]</scope>
    <source>
        <strain evidence="10">441</strain>
    </source>
</reference>
<dbReference type="GO" id="GO:0005524">
    <property type="term" value="F:ATP binding"/>
    <property type="evidence" value="ECO:0007669"/>
    <property type="project" value="UniProtKB-KW"/>
</dbReference>
<keyword evidence="1 6" id="KW-0479">Metal-binding</keyword>
<keyword evidence="5" id="KW-0067">ATP-binding</keyword>
<dbReference type="SUPFAM" id="SSF52540">
    <property type="entry name" value="P-loop containing nucleoside triphosphate hydrolases"/>
    <property type="match status" value="1"/>
</dbReference>